<evidence type="ECO:0000313" key="1">
    <source>
        <dbReference type="EMBL" id="PCJ22007.1"/>
    </source>
</evidence>
<sequence>MILPKKHIRLTESIFGFGAFVLDVLERPMHLDDVWTRFSEINGTEKFQTYQTFDNFILTLDFLFLIGAIKVDKYSKISLCN</sequence>
<dbReference type="Pfam" id="PF20293">
    <property type="entry name" value="MC6"/>
    <property type="match status" value="1"/>
</dbReference>
<dbReference type="EMBL" id="NVVJ01000068">
    <property type="protein sequence ID" value="PCJ22007.1"/>
    <property type="molecule type" value="Genomic_DNA"/>
</dbReference>
<name>A0A2A5ARV0_9GAMM</name>
<comment type="caution">
    <text evidence="1">The sequence shown here is derived from an EMBL/GenBank/DDBJ whole genome shotgun (WGS) entry which is preliminary data.</text>
</comment>
<reference evidence="2" key="1">
    <citation type="submission" date="2017-08" db="EMBL/GenBank/DDBJ databases">
        <title>A dynamic microbial community with high functional redundancy inhabits the cold, oxic subseafloor aquifer.</title>
        <authorList>
            <person name="Tully B.J."/>
            <person name="Wheat C.G."/>
            <person name="Glazer B.T."/>
            <person name="Huber J.A."/>
        </authorList>
    </citation>
    <scope>NUCLEOTIDE SEQUENCE [LARGE SCALE GENOMIC DNA]</scope>
</reference>
<protein>
    <submittedName>
        <fullName evidence="1">Uncharacterized protein</fullName>
    </submittedName>
</protein>
<dbReference type="Proteomes" id="UP000218327">
    <property type="component" value="Unassembled WGS sequence"/>
</dbReference>
<organism evidence="1 2">
    <name type="scientific">SAR86 cluster bacterium</name>
    <dbReference type="NCBI Taxonomy" id="2030880"/>
    <lineage>
        <taxon>Bacteria</taxon>
        <taxon>Pseudomonadati</taxon>
        <taxon>Pseudomonadota</taxon>
        <taxon>Gammaproteobacteria</taxon>
        <taxon>SAR86 cluster</taxon>
    </lineage>
</organism>
<dbReference type="AlphaFoldDB" id="A0A2A5ARV0"/>
<evidence type="ECO:0000313" key="2">
    <source>
        <dbReference type="Proteomes" id="UP000218327"/>
    </source>
</evidence>
<accession>A0A2A5ARV0</accession>
<dbReference type="InterPro" id="IPR046897">
    <property type="entry name" value="ABC-3C_MC6"/>
</dbReference>
<proteinExistence type="predicted"/>
<gene>
    <name evidence="1" type="ORF">COA96_15005</name>
</gene>